<dbReference type="Proteomes" id="UP001245683">
    <property type="component" value="Unassembled WGS sequence"/>
</dbReference>
<keyword evidence="2" id="KW-1185">Reference proteome</keyword>
<name>A0AAE4NWZ3_9EURY</name>
<organism evidence="1 2">
    <name type="scientific">Thermococcus waiotapuensis</name>
    <dbReference type="NCBI Taxonomy" id="90909"/>
    <lineage>
        <taxon>Archaea</taxon>
        <taxon>Methanobacteriati</taxon>
        <taxon>Methanobacteriota</taxon>
        <taxon>Thermococci</taxon>
        <taxon>Thermococcales</taxon>
        <taxon>Thermococcaceae</taxon>
        <taxon>Thermococcus</taxon>
    </lineage>
</organism>
<dbReference type="RefSeq" id="WP_315342567.1">
    <property type="nucleotide sequence ID" value="NZ_JAVDZE010000003.1"/>
</dbReference>
<gene>
    <name evidence="1" type="ORF">RBI02_07480</name>
</gene>
<dbReference type="InterPro" id="IPR011990">
    <property type="entry name" value="TPR-like_helical_dom_sf"/>
</dbReference>
<reference evidence="1 2" key="1">
    <citation type="submission" date="2023-08" db="EMBL/GenBank/DDBJ databases">
        <title>Draft genome sequence of Thermococcus waiotapuensis WT1T, a thermophilic sulphur-dependent archaeon from order Thermococcales.</title>
        <authorList>
            <person name="Manners S.H."/>
            <person name="Carere C.R."/>
            <person name="Dhami M.K."/>
            <person name="Dobson R.C.J."/>
            <person name="Stott M.B."/>
        </authorList>
    </citation>
    <scope>NUCLEOTIDE SEQUENCE [LARGE SCALE GENOMIC DNA]</scope>
    <source>
        <strain evidence="1 2">WT1</strain>
    </source>
</reference>
<accession>A0AAE4NWZ3</accession>
<proteinExistence type="predicted"/>
<sequence length="375" mass="42255">MIVDSMVEYVRRGRVDVALRYLREEEDPIIRAELLSEMLKLAERVEDYLTIKKELIETANSADEKKERALLLSIIGEALISAGEETEGVKFLKEATKTAQRVPTPLWRAEALTGVGINLTKAGFYEDAYDMFVKAFEALITAKENETRKAIPLASRIAESIVKSAEFVSDGHWAILFFRLAAEIYDFIDLRFPAASIRAKEKIVERAIDGDIACLRRLLAENQVDDAILLTRYLPLEYRPLGLLEVAFWLYSTDHPELAKPLFDEAHEILRRIKSEKGTINELEISSIAIDFAKLGKPELASKLADLLDREDLFSEVLSRVAVAHYLSGDEFLARAIAHTIPDESIKRKILQQIGGEAHVGYEQGLPVVSGREKR</sequence>
<dbReference type="EMBL" id="JAVDZE010000003">
    <property type="protein sequence ID" value="MDV3104373.1"/>
    <property type="molecule type" value="Genomic_DNA"/>
</dbReference>
<dbReference type="Gene3D" id="1.25.40.10">
    <property type="entry name" value="Tetratricopeptide repeat domain"/>
    <property type="match status" value="1"/>
</dbReference>
<dbReference type="SUPFAM" id="SSF48452">
    <property type="entry name" value="TPR-like"/>
    <property type="match status" value="1"/>
</dbReference>
<evidence type="ECO:0000313" key="2">
    <source>
        <dbReference type="Proteomes" id="UP001245683"/>
    </source>
</evidence>
<protein>
    <submittedName>
        <fullName evidence="1">Tetratricopeptide repeat protein</fullName>
    </submittedName>
</protein>
<dbReference type="AlphaFoldDB" id="A0AAE4NWZ3"/>
<comment type="caution">
    <text evidence="1">The sequence shown here is derived from an EMBL/GenBank/DDBJ whole genome shotgun (WGS) entry which is preliminary data.</text>
</comment>
<evidence type="ECO:0000313" key="1">
    <source>
        <dbReference type="EMBL" id="MDV3104373.1"/>
    </source>
</evidence>